<dbReference type="GeneID" id="111014115"/>
<dbReference type="PANTHER" id="PTHR31009">
    <property type="entry name" value="S-ADENOSYL-L-METHIONINE:CARBOXYL METHYLTRANSFERASE FAMILY PROTEIN"/>
    <property type="match status" value="1"/>
</dbReference>
<gene>
    <name evidence="2" type="primary">LOC111014115</name>
</gene>
<dbReference type="InterPro" id="IPR005299">
    <property type="entry name" value="MeTrfase_7"/>
</dbReference>
<name>A0A6J1CSA1_MOMCH</name>
<evidence type="ECO:0000313" key="2">
    <source>
        <dbReference type="RefSeq" id="XP_022144429.1"/>
    </source>
</evidence>
<sequence length="290" mass="33061">MAWPIAEEAITDFFGTNIFPTTLTMVDLGCCSGPNTLMLVSNLIKQVEYQIFFNDLHGNYFNTIFRSLPSFLQHLKTQIGADFGPCFFNGVPKGMENNKGNIFMGSTSSRSVLEANYRQFGKDFSMFLRCRAEELVVGGRMVLTIPGRTMEDPSNKECNYVWGFLNSALNISMVVEEILEEEKVNSFNVPSYMLSVLELKVEVLTEGSFTINHVEVSRIDWSFYDIVDNGYDFVKYVRSVVEPLLIHHFREAIIDELFCRYRKIVADHISKEKIESVNLTVSLTKINGEN</sequence>
<dbReference type="KEGG" id="mcha:111014115"/>
<dbReference type="SUPFAM" id="SSF53335">
    <property type="entry name" value="S-adenosyl-L-methionine-dependent methyltransferases"/>
    <property type="match status" value="1"/>
</dbReference>
<proteinExistence type="predicted"/>
<evidence type="ECO:0000313" key="1">
    <source>
        <dbReference type="Proteomes" id="UP000504603"/>
    </source>
</evidence>
<dbReference type="AlphaFoldDB" id="A0A6J1CSA1"/>
<organism evidence="1 2">
    <name type="scientific">Momordica charantia</name>
    <name type="common">Bitter gourd</name>
    <name type="synonym">Balsam pear</name>
    <dbReference type="NCBI Taxonomy" id="3673"/>
    <lineage>
        <taxon>Eukaryota</taxon>
        <taxon>Viridiplantae</taxon>
        <taxon>Streptophyta</taxon>
        <taxon>Embryophyta</taxon>
        <taxon>Tracheophyta</taxon>
        <taxon>Spermatophyta</taxon>
        <taxon>Magnoliopsida</taxon>
        <taxon>eudicotyledons</taxon>
        <taxon>Gunneridae</taxon>
        <taxon>Pentapetalae</taxon>
        <taxon>rosids</taxon>
        <taxon>fabids</taxon>
        <taxon>Cucurbitales</taxon>
        <taxon>Cucurbitaceae</taxon>
        <taxon>Momordiceae</taxon>
        <taxon>Momordica</taxon>
    </lineage>
</organism>
<dbReference type="GO" id="GO:0008168">
    <property type="term" value="F:methyltransferase activity"/>
    <property type="evidence" value="ECO:0007669"/>
    <property type="project" value="InterPro"/>
</dbReference>
<protein>
    <submittedName>
        <fullName evidence="2">Salicylate carboxymethyltransferase-like isoform X1</fullName>
    </submittedName>
</protein>
<dbReference type="RefSeq" id="XP_022144429.1">
    <property type="nucleotide sequence ID" value="XM_022288737.1"/>
</dbReference>
<reference evidence="2" key="1">
    <citation type="submission" date="2025-08" db="UniProtKB">
        <authorList>
            <consortium name="RefSeq"/>
        </authorList>
    </citation>
    <scope>IDENTIFICATION</scope>
    <source>
        <strain evidence="2">OHB3-1</strain>
    </source>
</reference>
<dbReference type="Pfam" id="PF03492">
    <property type="entry name" value="Methyltransf_7"/>
    <property type="match status" value="2"/>
</dbReference>
<dbReference type="Proteomes" id="UP000504603">
    <property type="component" value="Unplaced"/>
</dbReference>
<keyword evidence="1" id="KW-1185">Reference proteome</keyword>
<accession>A0A6J1CSA1</accession>
<dbReference type="Gene3D" id="3.40.50.150">
    <property type="entry name" value="Vaccinia Virus protein VP39"/>
    <property type="match status" value="2"/>
</dbReference>
<dbReference type="OrthoDB" id="1523883at2759"/>
<dbReference type="InterPro" id="IPR029063">
    <property type="entry name" value="SAM-dependent_MTases_sf"/>
</dbReference>